<dbReference type="EMBL" id="JBHUIY010000001">
    <property type="protein sequence ID" value="MFD2232193.1"/>
    <property type="molecule type" value="Genomic_DNA"/>
</dbReference>
<dbReference type="InterPro" id="IPR011051">
    <property type="entry name" value="RmlC_Cupin_sf"/>
</dbReference>
<feature type="domain" description="Sugar 3,4-ketoisomerase QdtA cupin" evidence="5">
    <location>
        <begin position="182"/>
        <end position="308"/>
    </location>
</feature>
<evidence type="ECO:0000256" key="1">
    <source>
        <dbReference type="ARBA" id="ARBA00007274"/>
    </source>
</evidence>
<dbReference type="CDD" id="cd20292">
    <property type="entry name" value="cupin_QdtA-like"/>
    <property type="match status" value="1"/>
</dbReference>
<gene>
    <name evidence="6" type="ORF">ACFSNB_00080</name>
</gene>
<protein>
    <submittedName>
        <fullName evidence="6">WxcM-like domain-containing protein</fullName>
    </submittedName>
</protein>
<reference evidence="7" key="1">
    <citation type="journal article" date="2019" name="Int. J. Syst. Evol. Microbiol.">
        <title>The Global Catalogue of Microorganisms (GCM) 10K type strain sequencing project: providing services to taxonomists for standard genome sequencing and annotation.</title>
        <authorList>
            <consortium name="The Broad Institute Genomics Platform"/>
            <consortium name="The Broad Institute Genome Sequencing Center for Infectious Disease"/>
            <person name="Wu L."/>
            <person name="Ma J."/>
        </authorList>
    </citation>
    <scope>NUCLEOTIDE SEQUENCE [LARGE SCALE GENOMIC DNA]</scope>
    <source>
        <strain evidence="7">KCTC 15012</strain>
    </source>
</reference>
<dbReference type="Proteomes" id="UP001597296">
    <property type="component" value="Unassembled WGS sequence"/>
</dbReference>
<dbReference type="Gene3D" id="2.160.10.10">
    <property type="entry name" value="Hexapeptide repeat proteins"/>
    <property type="match status" value="1"/>
</dbReference>
<keyword evidence="7" id="KW-1185">Reference proteome</keyword>
<dbReference type="Pfam" id="PF05523">
    <property type="entry name" value="FdtA"/>
    <property type="match status" value="1"/>
</dbReference>
<keyword evidence="4" id="KW-0012">Acyltransferase</keyword>
<dbReference type="InterPro" id="IPR001451">
    <property type="entry name" value="Hexapep"/>
</dbReference>
<keyword evidence="3" id="KW-0677">Repeat</keyword>
<dbReference type="InterPro" id="IPR050179">
    <property type="entry name" value="Trans_hexapeptide_repeat"/>
</dbReference>
<dbReference type="Pfam" id="PF00132">
    <property type="entry name" value="Hexapep"/>
    <property type="match status" value="1"/>
</dbReference>
<name>A0ABW5C7W5_9PROT</name>
<comment type="caution">
    <text evidence="6">The sequence shown here is derived from an EMBL/GenBank/DDBJ whole genome shotgun (WGS) entry which is preliminary data.</text>
</comment>
<dbReference type="SUPFAM" id="SSF51161">
    <property type="entry name" value="Trimeric LpxA-like enzymes"/>
    <property type="match status" value="1"/>
</dbReference>
<dbReference type="InterPro" id="IPR008894">
    <property type="entry name" value="QdtA_cupin_dom"/>
</dbReference>
<dbReference type="InterPro" id="IPR018357">
    <property type="entry name" value="Hexapep_transf_CS"/>
</dbReference>
<dbReference type="Gene3D" id="2.60.120.10">
    <property type="entry name" value="Jelly Rolls"/>
    <property type="match status" value="1"/>
</dbReference>
<keyword evidence="2" id="KW-0808">Transferase</keyword>
<dbReference type="CDD" id="cd03358">
    <property type="entry name" value="LbH_WxcM_N_like"/>
    <property type="match status" value="1"/>
</dbReference>
<dbReference type="InterPro" id="IPR011004">
    <property type="entry name" value="Trimer_LpxA-like_sf"/>
</dbReference>
<proteinExistence type="inferred from homology"/>
<dbReference type="InterPro" id="IPR014710">
    <property type="entry name" value="RmlC-like_jellyroll"/>
</dbReference>
<organism evidence="6 7">
    <name type="scientific">Phaeospirillum tilakii</name>
    <dbReference type="NCBI Taxonomy" id="741673"/>
    <lineage>
        <taxon>Bacteria</taxon>
        <taxon>Pseudomonadati</taxon>
        <taxon>Pseudomonadota</taxon>
        <taxon>Alphaproteobacteria</taxon>
        <taxon>Rhodospirillales</taxon>
        <taxon>Rhodospirillaceae</taxon>
        <taxon>Phaeospirillum</taxon>
    </lineage>
</organism>
<dbReference type="SUPFAM" id="SSF51182">
    <property type="entry name" value="RmlC-like cupins"/>
    <property type="match status" value="1"/>
</dbReference>
<dbReference type="PANTHER" id="PTHR43300">
    <property type="entry name" value="ACETYLTRANSFERASE"/>
    <property type="match status" value="1"/>
</dbReference>
<accession>A0ABW5C7W5</accession>
<dbReference type="PROSITE" id="PS00101">
    <property type="entry name" value="HEXAPEP_TRANSFERASES"/>
    <property type="match status" value="1"/>
</dbReference>
<evidence type="ECO:0000256" key="3">
    <source>
        <dbReference type="ARBA" id="ARBA00022737"/>
    </source>
</evidence>
<evidence type="ECO:0000313" key="6">
    <source>
        <dbReference type="EMBL" id="MFD2232193.1"/>
    </source>
</evidence>
<evidence type="ECO:0000313" key="7">
    <source>
        <dbReference type="Proteomes" id="UP001597296"/>
    </source>
</evidence>
<comment type="similarity">
    <text evidence="1">Belongs to the transferase hexapeptide repeat family.</text>
</comment>
<evidence type="ECO:0000256" key="4">
    <source>
        <dbReference type="ARBA" id="ARBA00023315"/>
    </source>
</evidence>
<evidence type="ECO:0000259" key="5">
    <source>
        <dbReference type="Pfam" id="PF05523"/>
    </source>
</evidence>
<sequence>MTAFFVHDRGLCESAAIGAGTRIWAFTHVLPGARIGAECNICDHVFIENDVVVGDRVTIKSGVQLWDGVRLEDDVFIGPNVSFTNDRFPRSKVYPERFLTTIVRRGASIGAGATLLPGIEIGVRACVGAGAVVTGSIPPNAIAVGNPARIIGYVDDGAPSGRAGCETVDPAAPLVESGVGGVRLHNLPQFRDSRGDLSVGEFERSVPFTPRRYFLVHGVPSRETRGQHAHRACHQFLICVAGSCNLLVDDGTNRREFVLGRPSLGVHLPPMVWGTLYNYSRDAVLLVFASDFYDPADYIRDYGDFLALAAG</sequence>
<dbReference type="RefSeq" id="WP_377313309.1">
    <property type="nucleotide sequence ID" value="NZ_JBHUIY010000001.1"/>
</dbReference>
<evidence type="ECO:0000256" key="2">
    <source>
        <dbReference type="ARBA" id="ARBA00022679"/>
    </source>
</evidence>
<dbReference type="PANTHER" id="PTHR43300:SF4">
    <property type="entry name" value="ACYL-[ACYL-CARRIER-PROTEIN]--UDP-N-ACETYLGLUCOSAMINE O-ACYLTRANSFERASE"/>
    <property type="match status" value="1"/>
</dbReference>